<dbReference type="AlphaFoldDB" id="C1N898"/>
<organism evidence="4">
    <name type="scientific">Micromonas pusilla (strain CCMP1545)</name>
    <name type="common">Picoplanktonic green alga</name>
    <dbReference type="NCBI Taxonomy" id="564608"/>
    <lineage>
        <taxon>Eukaryota</taxon>
        <taxon>Viridiplantae</taxon>
        <taxon>Chlorophyta</taxon>
        <taxon>Mamiellophyceae</taxon>
        <taxon>Mamiellales</taxon>
        <taxon>Mamiellaceae</taxon>
        <taxon>Micromonas</taxon>
    </lineage>
</organism>
<feature type="transmembrane region" description="Helical" evidence="1">
    <location>
        <begin position="43"/>
        <end position="62"/>
    </location>
</feature>
<gene>
    <name evidence="3" type="ORF">MICPUCDRAFT_54005</name>
</gene>
<name>C1N898_MICPC</name>
<dbReference type="GeneID" id="9689486"/>
<evidence type="ECO:0000259" key="2">
    <source>
        <dbReference type="Pfam" id="PF01757"/>
    </source>
</evidence>
<protein>
    <submittedName>
        <fullName evidence="3">Predicted protein</fullName>
    </submittedName>
</protein>
<feature type="transmembrane region" description="Helical" evidence="1">
    <location>
        <begin position="301"/>
        <end position="318"/>
    </location>
</feature>
<dbReference type="OrthoDB" id="424712at2759"/>
<keyword evidence="4" id="KW-1185">Reference proteome</keyword>
<dbReference type="GO" id="GO:0016747">
    <property type="term" value="F:acyltransferase activity, transferring groups other than amino-acyl groups"/>
    <property type="evidence" value="ECO:0007669"/>
    <property type="project" value="InterPro"/>
</dbReference>
<feature type="transmembrane region" description="Helical" evidence="1">
    <location>
        <begin position="171"/>
        <end position="190"/>
    </location>
</feature>
<reference evidence="3 4" key="1">
    <citation type="journal article" date="2009" name="Science">
        <title>Green evolution and dynamic adaptations revealed by genomes of the marine picoeukaryotes Micromonas.</title>
        <authorList>
            <person name="Worden A.Z."/>
            <person name="Lee J.H."/>
            <person name="Mock T."/>
            <person name="Rouze P."/>
            <person name="Simmons M.P."/>
            <person name="Aerts A.L."/>
            <person name="Allen A.E."/>
            <person name="Cuvelier M.L."/>
            <person name="Derelle E."/>
            <person name="Everett M.V."/>
            <person name="Foulon E."/>
            <person name="Grimwood J."/>
            <person name="Gundlach H."/>
            <person name="Henrissat B."/>
            <person name="Napoli C."/>
            <person name="McDonald S.M."/>
            <person name="Parker M.S."/>
            <person name="Rombauts S."/>
            <person name="Salamov A."/>
            <person name="Von Dassow P."/>
            <person name="Badger J.H."/>
            <person name="Coutinho P.M."/>
            <person name="Demir E."/>
            <person name="Dubchak I."/>
            <person name="Gentemann C."/>
            <person name="Eikrem W."/>
            <person name="Gready J.E."/>
            <person name="John U."/>
            <person name="Lanier W."/>
            <person name="Lindquist E.A."/>
            <person name="Lucas S."/>
            <person name="Mayer K.F."/>
            <person name="Moreau H."/>
            <person name="Not F."/>
            <person name="Otillar R."/>
            <person name="Panaud O."/>
            <person name="Pangilinan J."/>
            <person name="Paulsen I."/>
            <person name="Piegu B."/>
            <person name="Poliakov A."/>
            <person name="Robbens S."/>
            <person name="Schmutz J."/>
            <person name="Toulza E."/>
            <person name="Wyss T."/>
            <person name="Zelensky A."/>
            <person name="Zhou K."/>
            <person name="Armbrust E.V."/>
            <person name="Bhattacharya D."/>
            <person name="Goodenough U.W."/>
            <person name="Van de Peer Y."/>
            <person name="Grigoriev I.V."/>
        </authorList>
    </citation>
    <scope>NUCLEOTIDE SEQUENCE [LARGE SCALE GENOMIC DNA]</scope>
    <source>
        <strain evidence="3 4">CCMP1545</strain>
    </source>
</reference>
<feature type="transmembrane region" description="Helical" evidence="1">
    <location>
        <begin position="338"/>
        <end position="357"/>
    </location>
</feature>
<sequence length="386" mass="44929">MAVTVFFFITGYVVYIGYADKVNEPEFGYWTFIKKRYIRLVPMHWLAILAFAPIVYVNYATIRDDYYLWQNKSSEYHMWAGWILNPFFMHTWIFSSMHYWNAPMWSVSTQCGFYFLFPFLARRMLKKIDKEETHVAQVYTLVTAGPNAGRSAGVVAELDAKKIDRNYVTRARWLFFWSIVIPVCAMSFFMSETFKKEWADPDAPDTDPGALEEDFNIVRAYFNARSWPPFRLPVFMLGMLFAAKRVRAHRNGDAANPDYVGYIGQQTDSLGWKLALWCVVSSALSCAYEDQKINVRMFNEFFLTLAVAYFVYGITVAPNDSWIARVVLRNRVMTFLGGLTYAAYVMQFVVWIYVNVVKTSRRTPRCRRRGSTASSRTRARIGWTCS</sequence>
<dbReference type="InterPro" id="IPR002656">
    <property type="entry name" value="Acyl_transf_3_dom"/>
</dbReference>
<accession>C1N898</accession>
<keyword evidence="1" id="KW-0812">Transmembrane</keyword>
<feature type="transmembrane region" description="Helical" evidence="1">
    <location>
        <begin position="226"/>
        <end position="243"/>
    </location>
</feature>
<proteinExistence type="predicted"/>
<keyword evidence="1" id="KW-1133">Transmembrane helix</keyword>
<keyword evidence="1" id="KW-0472">Membrane</keyword>
<feature type="transmembrane region" description="Helical" evidence="1">
    <location>
        <begin position="100"/>
        <end position="121"/>
    </location>
</feature>
<dbReference type="Proteomes" id="UP000001876">
    <property type="component" value="Unassembled WGS sequence"/>
</dbReference>
<feature type="domain" description="Acyltransferase 3" evidence="2">
    <location>
        <begin position="2"/>
        <end position="354"/>
    </location>
</feature>
<evidence type="ECO:0000313" key="4">
    <source>
        <dbReference type="Proteomes" id="UP000001876"/>
    </source>
</evidence>
<dbReference type="EMBL" id="GG663750">
    <property type="protein sequence ID" value="EEH51853.1"/>
    <property type="molecule type" value="Genomic_DNA"/>
</dbReference>
<dbReference type="Pfam" id="PF01757">
    <property type="entry name" value="Acyl_transf_3"/>
    <property type="match status" value="1"/>
</dbReference>
<evidence type="ECO:0000313" key="3">
    <source>
        <dbReference type="EMBL" id="EEH51853.1"/>
    </source>
</evidence>
<dbReference type="PANTHER" id="PTHR23028">
    <property type="entry name" value="ACETYLTRANSFERASE"/>
    <property type="match status" value="1"/>
</dbReference>
<dbReference type="RefSeq" id="XP_003064231.1">
    <property type="nucleotide sequence ID" value="XM_003064185.1"/>
</dbReference>
<evidence type="ECO:0000256" key="1">
    <source>
        <dbReference type="SAM" id="Phobius"/>
    </source>
</evidence>
<dbReference type="InterPro" id="IPR050879">
    <property type="entry name" value="Acyltransferase_3"/>
</dbReference>
<dbReference type="KEGG" id="mpp:MICPUCDRAFT_54005"/>